<feature type="domain" description="DNA helicase Pif1-like DEAD-box helicase" evidence="2">
    <location>
        <begin position="7"/>
        <end position="62"/>
    </location>
</feature>
<keyword evidence="1" id="KW-0547">Nucleotide-binding</keyword>
<keyword evidence="1 3" id="KW-0347">Helicase</keyword>
<keyword evidence="1" id="KW-0067">ATP-binding</keyword>
<dbReference type="EC" id="5.6.2.3" evidence="1"/>
<proteinExistence type="inferred from homology"/>
<dbReference type="GO" id="GO:0006281">
    <property type="term" value="P:DNA repair"/>
    <property type="evidence" value="ECO:0007669"/>
    <property type="project" value="UniProtKB-KW"/>
</dbReference>
<dbReference type="InterPro" id="IPR010285">
    <property type="entry name" value="DNA_helicase_pif1-like_DEAD"/>
</dbReference>
<keyword evidence="1" id="KW-0233">DNA recombination</keyword>
<dbReference type="GO" id="GO:0016787">
    <property type="term" value="F:hydrolase activity"/>
    <property type="evidence" value="ECO:0007669"/>
    <property type="project" value="UniProtKB-KW"/>
</dbReference>
<dbReference type="Pfam" id="PF05970">
    <property type="entry name" value="PIF1"/>
    <property type="match status" value="1"/>
</dbReference>
<keyword evidence="1" id="KW-0234">DNA repair</keyword>
<keyword evidence="4" id="KW-1185">Reference proteome</keyword>
<comment type="cofactor">
    <cofactor evidence="1">
        <name>Mg(2+)</name>
        <dbReference type="ChEBI" id="CHEBI:18420"/>
    </cofactor>
</comment>
<comment type="catalytic activity">
    <reaction evidence="1">
        <text>ATP + H2O = ADP + phosphate + H(+)</text>
        <dbReference type="Rhea" id="RHEA:13065"/>
        <dbReference type="ChEBI" id="CHEBI:15377"/>
        <dbReference type="ChEBI" id="CHEBI:15378"/>
        <dbReference type="ChEBI" id="CHEBI:30616"/>
        <dbReference type="ChEBI" id="CHEBI:43474"/>
        <dbReference type="ChEBI" id="CHEBI:456216"/>
        <dbReference type="EC" id="5.6.2.3"/>
    </reaction>
</comment>
<dbReference type="GO" id="GO:0000723">
    <property type="term" value="P:telomere maintenance"/>
    <property type="evidence" value="ECO:0007669"/>
    <property type="project" value="InterPro"/>
</dbReference>
<dbReference type="OrthoDB" id="272985at2759"/>
<keyword evidence="1" id="KW-0378">Hydrolase</keyword>
<dbReference type="GO" id="GO:0005524">
    <property type="term" value="F:ATP binding"/>
    <property type="evidence" value="ECO:0007669"/>
    <property type="project" value="UniProtKB-KW"/>
</dbReference>
<reference evidence="3 4" key="1">
    <citation type="submission" date="2019-08" db="EMBL/GenBank/DDBJ databases">
        <title>Whole genome of Aphis craccivora.</title>
        <authorList>
            <person name="Voronova N.V."/>
            <person name="Shulinski R.S."/>
            <person name="Bandarenka Y.V."/>
            <person name="Zhorov D.G."/>
            <person name="Warner D."/>
        </authorList>
    </citation>
    <scope>NUCLEOTIDE SEQUENCE [LARGE SCALE GENOMIC DNA]</scope>
    <source>
        <strain evidence="3">180601</strain>
        <tissue evidence="3">Whole Body</tissue>
    </source>
</reference>
<comment type="caution">
    <text evidence="3">The sequence shown here is derived from an EMBL/GenBank/DDBJ whole genome shotgun (WGS) entry which is preliminary data.</text>
</comment>
<accession>A0A6G0ZH41</accession>
<dbReference type="GO" id="GO:0043139">
    <property type="term" value="F:5'-3' DNA helicase activity"/>
    <property type="evidence" value="ECO:0007669"/>
    <property type="project" value="UniProtKB-EC"/>
</dbReference>
<evidence type="ECO:0000259" key="2">
    <source>
        <dbReference type="Pfam" id="PF05970"/>
    </source>
</evidence>
<gene>
    <name evidence="3" type="ORF">FWK35_00009619</name>
</gene>
<dbReference type="AlphaFoldDB" id="A0A6G0ZH41"/>
<organism evidence="3 4">
    <name type="scientific">Aphis craccivora</name>
    <name type="common">Cowpea aphid</name>
    <dbReference type="NCBI Taxonomy" id="307492"/>
    <lineage>
        <taxon>Eukaryota</taxon>
        <taxon>Metazoa</taxon>
        <taxon>Ecdysozoa</taxon>
        <taxon>Arthropoda</taxon>
        <taxon>Hexapoda</taxon>
        <taxon>Insecta</taxon>
        <taxon>Pterygota</taxon>
        <taxon>Neoptera</taxon>
        <taxon>Paraneoptera</taxon>
        <taxon>Hemiptera</taxon>
        <taxon>Sternorrhyncha</taxon>
        <taxon>Aphidomorpha</taxon>
        <taxon>Aphidoidea</taxon>
        <taxon>Aphididae</taxon>
        <taxon>Aphidini</taxon>
        <taxon>Aphis</taxon>
        <taxon>Aphis</taxon>
    </lineage>
</organism>
<dbReference type="EMBL" id="VUJU01000472">
    <property type="protein sequence ID" value="KAF0770175.1"/>
    <property type="molecule type" value="Genomic_DNA"/>
</dbReference>
<evidence type="ECO:0000313" key="3">
    <source>
        <dbReference type="EMBL" id="KAF0770175.1"/>
    </source>
</evidence>
<evidence type="ECO:0000256" key="1">
    <source>
        <dbReference type="RuleBase" id="RU363044"/>
    </source>
</evidence>
<name>A0A6G0ZH41_APHCR</name>
<dbReference type="GO" id="GO:0006310">
    <property type="term" value="P:DNA recombination"/>
    <property type="evidence" value="ECO:0007669"/>
    <property type="project" value="UniProtKB-KW"/>
</dbReference>
<dbReference type="Proteomes" id="UP000478052">
    <property type="component" value="Unassembled WGS sequence"/>
</dbReference>
<protein>
    <recommendedName>
        <fullName evidence="1">ATP-dependent DNA helicase</fullName>
        <ecNumber evidence="1">5.6.2.3</ecNumber>
    </recommendedName>
</protein>
<keyword evidence="1" id="KW-0227">DNA damage</keyword>
<sequence>MYEKIKSSSGGALILLSGDFRQILLVIPRSTPADELNACLKLSLLWQHVHKLNLNINTHVHLQKYKRMH</sequence>
<evidence type="ECO:0000313" key="4">
    <source>
        <dbReference type="Proteomes" id="UP000478052"/>
    </source>
</evidence>
<comment type="similarity">
    <text evidence="1">Belongs to the helicase family.</text>
</comment>